<sequence length="130" mass="14671">MHWLATLLSRSIKSFNDLVASFISIKRLEVVDLFDIKKEKGESLKSYLARFDNATVRVNDPDKKFFIKAFQKGLKVGQFSDSLALIWPVRAEARNSWRSEKGSKAPGPVLAKGLPLELHPLEREETANTA</sequence>
<gene>
    <name evidence="1" type="ORF">CR513_22929</name>
</gene>
<comment type="caution">
    <text evidence="1">The sequence shown here is derived from an EMBL/GenBank/DDBJ whole genome shotgun (WGS) entry which is preliminary data.</text>
</comment>
<dbReference type="Proteomes" id="UP000257109">
    <property type="component" value="Unassembled WGS sequence"/>
</dbReference>
<proteinExistence type="predicted"/>
<dbReference type="AlphaFoldDB" id="A0A371GVY1"/>
<reference evidence="1" key="1">
    <citation type="submission" date="2018-05" db="EMBL/GenBank/DDBJ databases">
        <title>Draft genome of Mucuna pruriens seed.</title>
        <authorList>
            <person name="Nnadi N.E."/>
            <person name="Vos R."/>
            <person name="Hasami M.H."/>
            <person name="Devisetty U.K."/>
            <person name="Aguiy J.C."/>
        </authorList>
    </citation>
    <scope>NUCLEOTIDE SEQUENCE [LARGE SCALE GENOMIC DNA]</scope>
    <source>
        <strain evidence="1">JCA_2017</strain>
    </source>
</reference>
<dbReference type="EMBL" id="QJKJ01004313">
    <property type="protein sequence ID" value="RDX94659.1"/>
    <property type="molecule type" value="Genomic_DNA"/>
</dbReference>
<feature type="non-terminal residue" evidence="1">
    <location>
        <position position="1"/>
    </location>
</feature>
<evidence type="ECO:0000313" key="2">
    <source>
        <dbReference type="Proteomes" id="UP000257109"/>
    </source>
</evidence>
<evidence type="ECO:0008006" key="3">
    <source>
        <dbReference type="Google" id="ProtNLM"/>
    </source>
</evidence>
<name>A0A371GVY1_MUCPR</name>
<organism evidence="1 2">
    <name type="scientific">Mucuna pruriens</name>
    <name type="common">Velvet bean</name>
    <name type="synonym">Dolichos pruriens</name>
    <dbReference type="NCBI Taxonomy" id="157652"/>
    <lineage>
        <taxon>Eukaryota</taxon>
        <taxon>Viridiplantae</taxon>
        <taxon>Streptophyta</taxon>
        <taxon>Embryophyta</taxon>
        <taxon>Tracheophyta</taxon>
        <taxon>Spermatophyta</taxon>
        <taxon>Magnoliopsida</taxon>
        <taxon>eudicotyledons</taxon>
        <taxon>Gunneridae</taxon>
        <taxon>Pentapetalae</taxon>
        <taxon>rosids</taxon>
        <taxon>fabids</taxon>
        <taxon>Fabales</taxon>
        <taxon>Fabaceae</taxon>
        <taxon>Papilionoideae</taxon>
        <taxon>50 kb inversion clade</taxon>
        <taxon>NPAAA clade</taxon>
        <taxon>indigoferoid/millettioid clade</taxon>
        <taxon>Phaseoleae</taxon>
        <taxon>Mucuna</taxon>
    </lineage>
</organism>
<keyword evidence="2" id="KW-1185">Reference proteome</keyword>
<protein>
    <recommendedName>
        <fullName evidence="3">Retrotransposon gag domain-containing protein</fullName>
    </recommendedName>
</protein>
<dbReference type="OrthoDB" id="1425436at2759"/>
<evidence type="ECO:0000313" key="1">
    <source>
        <dbReference type="EMBL" id="RDX94659.1"/>
    </source>
</evidence>
<accession>A0A371GVY1</accession>